<feature type="transmembrane region" description="Helical" evidence="6">
    <location>
        <begin position="12"/>
        <end position="37"/>
    </location>
</feature>
<protein>
    <recommendedName>
        <fullName evidence="9">DUF4870 domain-containing protein</fullName>
    </recommendedName>
</protein>
<evidence type="ECO:0000256" key="6">
    <source>
        <dbReference type="SAM" id="Phobius"/>
    </source>
</evidence>
<feature type="compositionally biased region" description="Polar residues" evidence="5">
    <location>
        <begin position="218"/>
        <end position="230"/>
    </location>
</feature>
<keyword evidence="2 6" id="KW-0812">Transmembrane</keyword>
<feature type="transmembrane region" description="Helical" evidence="6">
    <location>
        <begin position="58"/>
        <end position="78"/>
    </location>
</feature>
<evidence type="ECO:0000256" key="4">
    <source>
        <dbReference type="ARBA" id="ARBA00023136"/>
    </source>
</evidence>
<feature type="transmembrane region" description="Helical" evidence="6">
    <location>
        <begin position="98"/>
        <end position="121"/>
    </location>
</feature>
<proteinExistence type="predicted"/>
<feature type="region of interest" description="Disordered" evidence="5">
    <location>
        <begin position="153"/>
        <end position="277"/>
    </location>
</feature>
<sequence>MARPDEDERLTAAMAHASMIANATGLTGLVLTVVLWATQRRRSRFVRAHIVQALVYQAGTLLGVVLLMLLWSGCLVLSLLPAALRPDLYRDGTLPDTFWIALFGLIVPIVYGFAATLYALYGAYQVYRGNRFAYPLAGRLVARDLEAASSDAPVSATLQSGTPSLPSPGSPLVAQPSTPAPPTTPQARVVEESAKPDTSAAPATAAAPPSSSEAATTVGSAGSAPSSTDSAPPVSGAHEVAEVKPVQDALDQGSRLPDRVAASPADAPSTGQAPDER</sequence>
<dbReference type="EMBL" id="CP000804">
    <property type="protein sequence ID" value="ABU57546.1"/>
    <property type="molecule type" value="Genomic_DNA"/>
</dbReference>
<dbReference type="RefSeq" id="WP_012119974.1">
    <property type="nucleotide sequence ID" value="NC_009767.1"/>
</dbReference>
<dbReference type="InterPro" id="IPR019109">
    <property type="entry name" value="MamF_MmsF"/>
</dbReference>
<dbReference type="KEGG" id="rca:Rcas_1451"/>
<dbReference type="Pfam" id="PF09685">
    <property type="entry name" value="MamF_MmsF"/>
    <property type="match status" value="1"/>
</dbReference>
<evidence type="ECO:0000256" key="3">
    <source>
        <dbReference type="ARBA" id="ARBA00022989"/>
    </source>
</evidence>
<organism evidence="7 8">
    <name type="scientific">Roseiflexus castenholzii (strain DSM 13941 / HLO8)</name>
    <dbReference type="NCBI Taxonomy" id="383372"/>
    <lineage>
        <taxon>Bacteria</taxon>
        <taxon>Bacillati</taxon>
        <taxon>Chloroflexota</taxon>
        <taxon>Chloroflexia</taxon>
        <taxon>Chloroflexales</taxon>
        <taxon>Roseiflexineae</taxon>
        <taxon>Roseiflexaceae</taxon>
        <taxon>Roseiflexus</taxon>
    </lineage>
</organism>
<dbReference type="OrthoDB" id="9808930at2"/>
<keyword evidence="3 6" id="KW-1133">Transmembrane helix</keyword>
<evidence type="ECO:0000313" key="7">
    <source>
        <dbReference type="EMBL" id="ABU57546.1"/>
    </source>
</evidence>
<feature type="compositionally biased region" description="Low complexity" evidence="5">
    <location>
        <begin position="196"/>
        <end position="217"/>
    </location>
</feature>
<dbReference type="Proteomes" id="UP000000263">
    <property type="component" value="Chromosome"/>
</dbReference>
<evidence type="ECO:0008006" key="9">
    <source>
        <dbReference type="Google" id="ProtNLM"/>
    </source>
</evidence>
<dbReference type="eggNOG" id="COG4818">
    <property type="taxonomic scope" value="Bacteria"/>
</dbReference>
<dbReference type="HOGENOM" id="CLU_914936_0_0_0"/>
<evidence type="ECO:0000313" key="8">
    <source>
        <dbReference type="Proteomes" id="UP000000263"/>
    </source>
</evidence>
<dbReference type="AlphaFoldDB" id="A7NJ76"/>
<keyword evidence="4 6" id="KW-0472">Membrane</keyword>
<gene>
    <name evidence="7" type="ordered locus">Rcas_1451</name>
</gene>
<accession>A7NJ76</accession>
<evidence type="ECO:0000256" key="5">
    <source>
        <dbReference type="SAM" id="MobiDB-lite"/>
    </source>
</evidence>
<dbReference type="STRING" id="383372.Rcas_1451"/>
<keyword evidence="8" id="KW-1185">Reference proteome</keyword>
<reference evidence="7 8" key="1">
    <citation type="submission" date="2007-08" db="EMBL/GenBank/DDBJ databases">
        <title>Complete sequence of Roseiflexus castenholzii DSM 13941.</title>
        <authorList>
            <consortium name="US DOE Joint Genome Institute"/>
            <person name="Copeland A."/>
            <person name="Lucas S."/>
            <person name="Lapidus A."/>
            <person name="Barry K."/>
            <person name="Glavina del Rio T."/>
            <person name="Dalin E."/>
            <person name="Tice H."/>
            <person name="Pitluck S."/>
            <person name="Thompson L.S."/>
            <person name="Brettin T."/>
            <person name="Bruce D."/>
            <person name="Detter J.C."/>
            <person name="Han C."/>
            <person name="Tapia R."/>
            <person name="Schmutz J."/>
            <person name="Larimer F."/>
            <person name="Land M."/>
            <person name="Hauser L."/>
            <person name="Kyrpides N."/>
            <person name="Mikhailova N."/>
            <person name="Bryant D.A."/>
            <person name="Hanada S."/>
            <person name="Tsukatani Y."/>
            <person name="Richardson P."/>
        </authorList>
    </citation>
    <scope>NUCLEOTIDE SEQUENCE [LARGE SCALE GENOMIC DNA]</scope>
    <source>
        <strain evidence="8">DSM 13941 / HLO8</strain>
    </source>
</reference>
<name>A7NJ76_ROSCS</name>
<evidence type="ECO:0000256" key="2">
    <source>
        <dbReference type="ARBA" id="ARBA00022692"/>
    </source>
</evidence>
<evidence type="ECO:0000256" key="1">
    <source>
        <dbReference type="ARBA" id="ARBA00004141"/>
    </source>
</evidence>
<comment type="subcellular location">
    <subcellularLocation>
        <location evidence="1">Membrane</location>
        <topology evidence="1">Multi-pass membrane protein</topology>
    </subcellularLocation>
</comment>